<gene>
    <name evidence="2" type="ORF">EOD43_06220</name>
</gene>
<proteinExistence type="inferred from homology"/>
<keyword evidence="3" id="KW-1185">Reference proteome</keyword>
<protein>
    <submittedName>
        <fullName evidence="2">Hydrogenase expression protein HupH</fullName>
    </submittedName>
</protein>
<name>A0A437M741_9SPHN</name>
<evidence type="ECO:0000256" key="1">
    <source>
        <dbReference type="ARBA" id="ARBA00038414"/>
    </source>
</evidence>
<organism evidence="2 3">
    <name type="scientific">Sphingomonas crocodyli</name>
    <dbReference type="NCBI Taxonomy" id="1979270"/>
    <lineage>
        <taxon>Bacteria</taxon>
        <taxon>Pseudomonadati</taxon>
        <taxon>Pseudomonadota</taxon>
        <taxon>Alphaproteobacteria</taxon>
        <taxon>Sphingomonadales</taxon>
        <taxon>Sphingomonadaceae</taxon>
        <taxon>Sphingomonas</taxon>
    </lineage>
</organism>
<dbReference type="AlphaFoldDB" id="A0A437M741"/>
<reference evidence="2 3" key="1">
    <citation type="submission" date="2019-01" db="EMBL/GenBank/DDBJ databases">
        <authorList>
            <person name="Chen W.-M."/>
        </authorList>
    </citation>
    <scope>NUCLEOTIDE SEQUENCE [LARGE SCALE GENOMIC DNA]</scope>
    <source>
        <strain evidence="2 3">CCP-7</strain>
    </source>
</reference>
<comment type="caution">
    <text evidence="2">The sequence shown here is derived from an EMBL/GenBank/DDBJ whole genome shotgun (WGS) entry which is preliminary data.</text>
</comment>
<dbReference type="InterPro" id="IPR052186">
    <property type="entry name" value="Hydantoin_racemase-like"/>
</dbReference>
<comment type="similarity">
    <text evidence="1">Belongs to the HyuE racemase family.</text>
</comment>
<sequence length="234" mass="25347">MTKHIRIVTPHTTPRPTKLDELIGLDVEASITFSHVGLTAGPKSVESVYDEALAAPYVVERCIEAERDGVDAVIVDCMGDPGVDAARDMVAIPVLGPGETSMHVASMLGHRYGVVTISDRVRPIFEKHARVHGTYENLACVRSVDISVLAIAHEHDRLVEALIEQSTAAITNDKADVILLGCTGFLGISEKLKEGLERRGFIVPVINPLRTTAMIAYAMVSVGLAHRFNERESS</sequence>
<dbReference type="OrthoDB" id="9791723at2"/>
<dbReference type="EMBL" id="SACN01000001">
    <property type="protein sequence ID" value="RVT93469.1"/>
    <property type="molecule type" value="Genomic_DNA"/>
</dbReference>
<evidence type="ECO:0000313" key="3">
    <source>
        <dbReference type="Proteomes" id="UP000282971"/>
    </source>
</evidence>
<dbReference type="RefSeq" id="WP_127742111.1">
    <property type="nucleotide sequence ID" value="NZ_SACN01000001.1"/>
</dbReference>
<dbReference type="Pfam" id="PF01177">
    <property type="entry name" value="Asp_Glu_race"/>
    <property type="match status" value="1"/>
</dbReference>
<dbReference type="PANTHER" id="PTHR28047">
    <property type="entry name" value="PROTEIN DCG1"/>
    <property type="match status" value="1"/>
</dbReference>
<dbReference type="InterPro" id="IPR015942">
    <property type="entry name" value="Asp/Glu/hydantoin_racemase"/>
</dbReference>
<dbReference type="Gene3D" id="3.40.50.12500">
    <property type="match status" value="1"/>
</dbReference>
<dbReference type="Proteomes" id="UP000282971">
    <property type="component" value="Unassembled WGS sequence"/>
</dbReference>
<dbReference type="InterPro" id="IPR053714">
    <property type="entry name" value="Iso_Racemase_Enz_sf"/>
</dbReference>
<accession>A0A437M741</accession>
<evidence type="ECO:0000313" key="2">
    <source>
        <dbReference type="EMBL" id="RVT93469.1"/>
    </source>
</evidence>
<dbReference type="GO" id="GO:0047661">
    <property type="term" value="F:amino-acid racemase activity"/>
    <property type="evidence" value="ECO:0007669"/>
    <property type="project" value="InterPro"/>
</dbReference>
<dbReference type="PANTHER" id="PTHR28047:SF5">
    <property type="entry name" value="PROTEIN DCG1"/>
    <property type="match status" value="1"/>
</dbReference>